<proteinExistence type="predicted"/>
<dbReference type="SUPFAM" id="SSF47413">
    <property type="entry name" value="lambda repressor-like DNA-binding domains"/>
    <property type="match status" value="1"/>
</dbReference>
<organism evidence="2 3">
    <name type="scientific">Xanthobacter agilis</name>
    <dbReference type="NCBI Taxonomy" id="47492"/>
    <lineage>
        <taxon>Bacteria</taxon>
        <taxon>Pseudomonadati</taxon>
        <taxon>Pseudomonadota</taxon>
        <taxon>Alphaproteobacteria</taxon>
        <taxon>Hyphomicrobiales</taxon>
        <taxon>Xanthobacteraceae</taxon>
        <taxon>Xanthobacter</taxon>
    </lineage>
</organism>
<dbReference type="PROSITE" id="PS50943">
    <property type="entry name" value="HTH_CROC1"/>
    <property type="match status" value="1"/>
</dbReference>
<protein>
    <submittedName>
        <fullName evidence="2">Transcriptional regulator with XRE-family HTH domain</fullName>
    </submittedName>
</protein>
<evidence type="ECO:0000313" key="3">
    <source>
        <dbReference type="Proteomes" id="UP001241747"/>
    </source>
</evidence>
<dbReference type="EMBL" id="JAUSVY010000002">
    <property type="protein sequence ID" value="MDQ0504536.1"/>
    <property type="molecule type" value="Genomic_DNA"/>
</dbReference>
<dbReference type="InterPro" id="IPR001387">
    <property type="entry name" value="Cro/C1-type_HTH"/>
</dbReference>
<dbReference type="Proteomes" id="UP001241747">
    <property type="component" value="Unassembled WGS sequence"/>
</dbReference>
<sequence>MDNTVSGRQIKAARAILGWTREVLAARAGVTAATVKIVETDDTGLSALAPTRNQLVDVLEGERIVFLASPAPGVQLVPAEDGLRPDELNASNDD</sequence>
<name>A0ABU0LBQ9_XANAG</name>
<dbReference type="InterPro" id="IPR010982">
    <property type="entry name" value="Lambda_DNA-bd_dom_sf"/>
</dbReference>
<feature type="domain" description="HTH cro/C1-type" evidence="1">
    <location>
        <begin position="10"/>
        <end position="35"/>
    </location>
</feature>
<accession>A0ABU0LBQ9</accession>
<dbReference type="Gene3D" id="1.10.260.40">
    <property type="entry name" value="lambda repressor-like DNA-binding domains"/>
    <property type="match status" value="1"/>
</dbReference>
<reference evidence="2 3" key="1">
    <citation type="submission" date="2023-07" db="EMBL/GenBank/DDBJ databases">
        <title>Genomic Encyclopedia of Type Strains, Phase IV (KMG-IV): sequencing the most valuable type-strain genomes for metagenomic binning, comparative biology and taxonomic classification.</title>
        <authorList>
            <person name="Goeker M."/>
        </authorList>
    </citation>
    <scope>NUCLEOTIDE SEQUENCE [LARGE SCALE GENOMIC DNA]</scope>
    <source>
        <strain evidence="2 3">DSM 3770</strain>
    </source>
</reference>
<keyword evidence="3" id="KW-1185">Reference proteome</keyword>
<dbReference type="CDD" id="cd00093">
    <property type="entry name" value="HTH_XRE"/>
    <property type="match status" value="1"/>
</dbReference>
<evidence type="ECO:0000259" key="1">
    <source>
        <dbReference type="PROSITE" id="PS50943"/>
    </source>
</evidence>
<dbReference type="RefSeq" id="WP_237344987.1">
    <property type="nucleotide sequence ID" value="NZ_JABWGX010000007.1"/>
</dbReference>
<gene>
    <name evidence="2" type="ORF">QOZ94_001310</name>
</gene>
<comment type="caution">
    <text evidence="2">The sequence shown here is derived from an EMBL/GenBank/DDBJ whole genome shotgun (WGS) entry which is preliminary data.</text>
</comment>
<evidence type="ECO:0000313" key="2">
    <source>
        <dbReference type="EMBL" id="MDQ0504536.1"/>
    </source>
</evidence>